<dbReference type="PANTHER" id="PTHR22600:SF26">
    <property type="entry name" value="BETA-N-ACETYLHEXOSAMINIDASE"/>
    <property type="match status" value="1"/>
</dbReference>
<dbReference type="EMBL" id="HG529513">
    <property type="protein sequence ID" value="CDI51629.1"/>
    <property type="molecule type" value="Genomic_DNA"/>
</dbReference>
<dbReference type="Pfam" id="PF14845">
    <property type="entry name" value="Glycohydro_20b2"/>
    <property type="match status" value="1"/>
</dbReference>
<dbReference type="SUPFAM" id="SSF55545">
    <property type="entry name" value="beta-N-acetylhexosaminidase-like domain"/>
    <property type="match status" value="1"/>
</dbReference>
<dbReference type="InterPro" id="IPR015883">
    <property type="entry name" value="Glyco_hydro_20_cat"/>
</dbReference>
<dbReference type="InterPro" id="IPR017853">
    <property type="entry name" value="GH"/>
</dbReference>
<evidence type="ECO:0000256" key="4">
    <source>
        <dbReference type="ARBA" id="ARBA00022729"/>
    </source>
</evidence>
<dbReference type="GO" id="GO:0005975">
    <property type="term" value="P:carbohydrate metabolic process"/>
    <property type="evidence" value="ECO:0007669"/>
    <property type="project" value="InterPro"/>
</dbReference>
<sequence length="729" mass="79592">MWLPSKAPLLAGTLLFTSLSAHALWPYPTNVTQSKVEQFVRIAPSLSFTLVQKTDKTRVPSDLNDAINAAAALANSIDLWEVSPDRGANYVNDINLKNAPTVASVQIKVLELMPETMPNPCVKKDRVQEAVGSVDKGDTKNGKRSSQAPFQGRKKAGDALKNHPEQQRSKNKGSAFDDVQSSIASANVWANSCSISNHAIRELSYNVSSKSLNLESDTSAPSDLGFLDGEMYRILIPSDGSPIQLTSYTSIGALRGLQTLLQTIYALPPSQAGKIESQRFIRNVPITISDRPAYPYRGLLLDTARNWFDVPTILKLIDTMSFVKLNQFHWHATDTQSFPLAFADDVDANSGTGTNLSVLAEKGSYGWTKNAKGEAIKMVYTEHDVATVIDYAAKKGVNVIIETDMPAHMLEGVDQLDNGELMACPDASDWQTVAAEPPSGQLRLVSNWTASKTTDLANYKIPQPINNFVSTLLQKVSSLSKSLYVSSGGDEPNFACWNLSSEAIMEPYLTHFMSLVTNVTSANGKKGMVWEEMAVKFPSTAKTLAPGSLVEIWNDANNSRIALTNNPNVNIVLAPVDYFYLDCGAASFLGNSTANLWCAYVSWQKSYTFSPAATIANATDAIVGNASFVQNMTAKDVRERFVGGEHAIWSETIDVTNLESKAWPRAATASEIFWTGDKIAGTNRVDSDALVDALSRIIDLRYRLNQMGVNAEPLQPQWCAERPGMCNMQ</sequence>
<dbReference type="Gene3D" id="3.30.379.10">
    <property type="entry name" value="Chitobiase/beta-hexosaminidase domain 2-like"/>
    <property type="match status" value="1"/>
</dbReference>
<comment type="catalytic activity">
    <reaction evidence="1">
        <text>Hydrolysis of terminal non-reducing N-acetyl-D-hexosamine residues in N-acetyl-beta-D-hexosaminides.</text>
        <dbReference type="EC" id="3.2.1.52"/>
    </reaction>
</comment>
<dbReference type="Pfam" id="PF00728">
    <property type="entry name" value="Glyco_hydro_20"/>
    <property type="match status" value="1"/>
</dbReference>
<feature type="compositionally biased region" description="Basic and acidic residues" evidence="9">
    <location>
        <begin position="155"/>
        <end position="168"/>
    </location>
</feature>
<evidence type="ECO:0000256" key="9">
    <source>
        <dbReference type="SAM" id="MobiDB-lite"/>
    </source>
</evidence>
<comment type="similarity">
    <text evidence="2">Belongs to the glycosyl hydrolase 20 family.</text>
</comment>
<organism evidence="13">
    <name type="scientific">Melanopsichium pennsylvanicum 4</name>
    <dbReference type="NCBI Taxonomy" id="1398559"/>
    <lineage>
        <taxon>Eukaryota</taxon>
        <taxon>Fungi</taxon>
        <taxon>Dikarya</taxon>
        <taxon>Basidiomycota</taxon>
        <taxon>Ustilaginomycotina</taxon>
        <taxon>Ustilaginomycetes</taxon>
        <taxon>Ustilaginales</taxon>
        <taxon>Ustilaginaceae</taxon>
        <taxon>Melanopsichium</taxon>
    </lineage>
</organism>
<evidence type="ECO:0000259" key="11">
    <source>
        <dbReference type="Pfam" id="PF00728"/>
    </source>
</evidence>
<dbReference type="InterPro" id="IPR025705">
    <property type="entry name" value="Beta_hexosaminidase_sua/sub"/>
</dbReference>
<dbReference type="AlphaFoldDB" id="A0A077R405"/>
<feature type="domain" description="Glycoside hydrolase family 20 catalytic" evidence="11">
    <location>
        <begin position="294"/>
        <end position="676"/>
    </location>
</feature>
<dbReference type="EC" id="3.2.1.52" evidence="3"/>
<dbReference type="GO" id="GO:0016020">
    <property type="term" value="C:membrane"/>
    <property type="evidence" value="ECO:0007669"/>
    <property type="project" value="TreeGrafter"/>
</dbReference>
<feature type="active site" description="Proton donor" evidence="8">
    <location>
        <position position="491"/>
    </location>
</feature>
<evidence type="ECO:0000256" key="3">
    <source>
        <dbReference type="ARBA" id="ARBA00012663"/>
    </source>
</evidence>
<keyword evidence="5" id="KW-0378">Hydrolase</keyword>
<name>A0A077R405_9BASI</name>
<dbReference type="PANTHER" id="PTHR22600">
    <property type="entry name" value="BETA-HEXOSAMINIDASE"/>
    <property type="match status" value="1"/>
</dbReference>
<feature type="signal peptide" evidence="10">
    <location>
        <begin position="1"/>
        <end position="23"/>
    </location>
</feature>
<evidence type="ECO:0000256" key="6">
    <source>
        <dbReference type="ARBA" id="ARBA00023180"/>
    </source>
</evidence>
<dbReference type="SUPFAM" id="SSF51445">
    <property type="entry name" value="(Trans)glycosidases"/>
    <property type="match status" value="1"/>
</dbReference>
<reference evidence="13" key="1">
    <citation type="journal article" date="2014" name="Genome Biol. Evol.">
        <title>Gene Loss Rather Than Gene Gain Is Associated with a Host Jump from Monocots to Dicots in the Smut Fungus Melanopsichium pennsylvanicum.</title>
        <authorList>
            <person name="Sharma R."/>
            <person name="Mishra B."/>
            <person name="Runge F."/>
            <person name="Thines M."/>
        </authorList>
    </citation>
    <scope>NUCLEOTIDE SEQUENCE</scope>
    <source>
        <strain evidence="13">4</strain>
    </source>
</reference>
<keyword evidence="6" id="KW-0325">Glycoprotein</keyword>
<dbReference type="GO" id="GO:0030203">
    <property type="term" value="P:glycosaminoglycan metabolic process"/>
    <property type="evidence" value="ECO:0007669"/>
    <property type="project" value="TreeGrafter"/>
</dbReference>
<evidence type="ECO:0000313" key="13">
    <source>
        <dbReference type="EMBL" id="CDI51629.1"/>
    </source>
</evidence>
<keyword evidence="4 10" id="KW-0732">Signal</keyword>
<protein>
    <recommendedName>
        <fullName evidence="3">beta-N-acetylhexosaminidase</fullName>
        <ecNumber evidence="3">3.2.1.52</ecNumber>
    </recommendedName>
</protein>
<evidence type="ECO:0000256" key="7">
    <source>
        <dbReference type="ARBA" id="ARBA00023295"/>
    </source>
</evidence>
<dbReference type="InterPro" id="IPR029019">
    <property type="entry name" value="HEX_eukaryotic_N"/>
</dbReference>
<evidence type="ECO:0000256" key="8">
    <source>
        <dbReference type="PIRSR" id="PIRSR625705-1"/>
    </source>
</evidence>
<dbReference type="InterPro" id="IPR029018">
    <property type="entry name" value="Hex-like_dom2"/>
</dbReference>
<evidence type="ECO:0000259" key="12">
    <source>
        <dbReference type="Pfam" id="PF14845"/>
    </source>
</evidence>
<dbReference type="GO" id="GO:0004563">
    <property type="term" value="F:beta-N-acetylhexosaminidase activity"/>
    <property type="evidence" value="ECO:0007669"/>
    <property type="project" value="UniProtKB-EC"/>
</dbReference>
<dbReference type="Gene3D" id="3.20.20.80">
    <property type="entry name" value="Glycosidases"/>
    <property type="match status" value="1"/>
</dbReference>
<keyword evidence="7" id="KW-0326">Glycosidase</keyword>
<feature type="chain" id="PRO_5001722879" description="beta-N-acetylhexosaminidase" evidence="10">
    <location>
        <begin position="24"/>
        <end position="729"/>
    </location>
</feature>
<evidence type="ECO:0000256" key="5">
    <source>
        <dbReference type="ARBA" id="ARBA00022801"/>
    </source>
</evidence>
<evidence type="ECO:0000256" key="2">
    <source>
        <dbReference type="ARBA" id="ARBA00006285"/>
    </source>
</evidence>
<evidence type="ECO:0000256" key="10">
    <source>
        <dbReference type="SAM" id="SignalP"/>
    </source>
</evidence>
<evidence type="ECO:0000256" key="1">
    <source>
        <dbReference type="ARBA" id="ARBA00001231"/>
    </source>
</evidence>
<accession>A0A077R405</accession>
<dbReference type="PRINTS" id="PR00738">
    <property type="entry name" value="GLHYDRLASE20"/>
</dbReference>
<proteinExistence type="inferred from homology"/>
<feature type="domain" description="Beta-hexosaminidase eukaryotic type N-terminal" evidence="12">
    <location>
        <begin position="24"/>
        <end position="262"/>
    </location>
</feature>
<feature type="region of interest" description="Disordered" evidence="9">
    <location>
        <begin position="129"/>
        <end position="177"/>
    </location>
</feature>